<keyword evidence="1" id="KW-0732">Signal</keyword>
<feature type="signal peptide" evidence="1">
    <location>
        <begin position="1"/>
        <end position="21"/>
    </location>
</feature>
<keyword evidence="3" id="KW-1185">Reference proteome</keyword>
<feature type="chain" id="PRO_5012293788" evidence="1">
    <location>
        <begin position="22"/>
        <end position="187"/>
    </location>
</feature>
<gene>
    <name evidence="2" type="ORF">CRP01_35700</name>
</gene>
<dbReference type="Proteomes" id="UP000223913">
    <property type="component" value="Unassembled WGS sequence"/>
</dbReference>
<dbReference type="RefSeq" id="WP_099154881.1">
    <property type="nucleotide sequence ID" value="NZ_PDUD01000050.1"/>
</dbReference>
<reference evidence="2 3" key="1">
    <citation type="submission" date="2017-10" db="EMBL/GenBank/DDBJ databases">
        <title>The draft genome sequence of Lewinella nigricans NBRC 102662.</title>
        <authorList>
            <person name="Wang K."/>
        </authorList>
    </citation>
    <scope>NUCLEOTIDE SEQUENCE [LARGE SCALE GENOMIC DNA]</scope>
    <source>
        <strain evidence="2 3">NBRC 102662</strain>
    </source>
</reference>
<sequence length="187" mass="21665">MLKAKAYFYSFLLIALTAACGVETDSSAPEVSATPFFKLEAYFDREIARMDSLQPTLQKMVTVDGASEEQRIESTDYQKEFQIFRRSDINRPSWIDKYQVDSLRENGGVQIVNYTALDTSLNTRLLRVSYRNNEVEEIQIRNRSKSAIASTEQDLWYRPGRSYRIESRQKTIGSDPREVLIDVEIRK</sequence>
<dbReference type="AlphaFoldDB" id="A0A2D0MZM3"/>
<evidence type="ECO:0000256" key="1">
    <source>
        <dbReference type="SAM" id="SignalP"/>
    </source>
</evidence>
<comment type="caution">
    <text evidence="2">The sequence shown here is derived from an EMBL/GenBank/DDBJ whole genome shotgun (WGS) entry which is preliminary data.</text>
</comment>
<dbReference type="OrthoDB" id="794757at2"/>
<dbReference type="EMBL" id="PDUD01000050">
    <property type="protein sequence ID" value="PHN01695.1"/>
    <property type="molecule type" value="Genomic_DNA"/>
</dbReference>
<accession>A0A2D0MZM3</accession>
<proteinExistence type="predicted"/>
<dbReference type="PROSITE" id="PS51257">
    <property type="entry name" value="PROKAR_LIPOPROTEIN"/>
    <property type="match status" value="1"/>
</dbReference>
<evidence type="ECO:0000313" key="2">
    <source>
        <dbReference type="EMBL" id="PHN01695.1"/>
    </source>
</evidence>
<evidence type="ECO:0000313" key="3">
    <source>
        <dbReference type="Proteomes" id="UP000223913"/>
    </source>
</evidence>
<name>A0A2D0MZM3_FLAN2</name>
<organism evidence="2 3">
    <name type="scientific">Flavilitoribacter nigricans (strain ATCC 23147 / DSM 23189 / NBRC 102662 / NCIMB 1420 / SS-2)</name>
    <name type="common">Lewinella nigricans</name>
    <dbReference type="NCBI Taxonomy" id="1122177"/>
    <lineage>
        <taxon>Bacteria</taxon>
        <taxon>Pseudomonadati</taxon>
        <taxon>Bacteroidota</taxon>
        <taxon>Saprospiria</taxon>
        <taxon>Saprospirales</taxon>
        <taxon>Lewinellaceae</taxon>
        <taxon>Flavilitoribacter</taxon>
    </lineage>
</organism>
<protein>
    <submittedName>
        <fullName evidence="2">Uncharacterized protein</fullName>
    </submittedName>
</protein>